<reference evidence="2 3" key="1">
    <citation type="submission" date="2018-01" db="EMBL/GenBank/DDBJ databases">
        <title>Comparative genomics of Mycobacterium mucogenicum and Mycobacterium neoaurum clade members emphasizing tRNA and non-coding RNA.</title>
        <authorList>
            <person name="Behra P.R.K."/>
            <person name="Pettersson B.M.F."/>
            <person name="Das S."/>
            <person name="Dasgupta S."/>
            <person name="Kirsebom L.A."/>
        </authorList>
    </citation>
    <scope>NUCLEOTIDE SEQUENCE [LARGE SCALE GENOMIC DNA]</scope>
    <source>
        <strain evidence="2 3">DSM 45104</strain>
    </source>
</reference>
<name>A0AA94UDU1_9MYCO</name>
<dbReference type="CDD" id="cd00761">
    <property type="entry name" value="Glyco_tranf_GTA_type"/>
    <property type="match status" value="1"/>
</dbReference>
<comment type="caution">
    <text evidence="2">The sequence shown here is derived from an EMBL/GenBank/DDBJ whole genome shotgun (WGS) entry which is preliminary data.</text>
</comment>
<dbReference type="Pfam" id="PF10111">
    <property type="entry name" value="Glyco_tranf_2_2"/>
    <property type="match status" value="1"/>
</dbReference>
<dbReference type="InterPro" id="IPR029044">
    <property type="entry name" value="Nucleotide-diphossugar_trans"/>
</dbReference>
<evidence type="ECO:0000313" key="2">
    <source>
        <dbReference type="EMBL" id="TLH68228.1"/>
    </source>
</evidence>
<sequence>MILVPYRPDGGRRDELWSFTAAWLKRHHPDYPIYIGESPAGLFNRSAAINHAATEAGDWDVAVICDSDTLVAPSQFEDAVARAHSTELLTSALTRVVELTEESTDRFMADSELDPRGLRSVRTRKRELLTQSSVVAVPRRLWDAVGGFDEEFCGWGCEDNAFWLAAGIVGGHGKANGNPSRISGPAYHLWHPPATKIKILDPAFRSNSRRLRRYRKARTPEHLALLRS</sequence>
<feature type="domain" description="Glycosyltransferase 2-like prokaryotic type" evidence="1">
    <location>
        <begin position="33"/>
        <end position="163"/>
    </location>
</feature>
<dbReference type="AlphaFoldDB" id="A0AA94UDU1"/>
<dbReference type="EMBL" id="POTM01000031">
    <property type="protein sequence ID" value="TLH68228.1"/>
    <property type="molecule type" value="Genomic_DNA"/>
</dbReference>
<proteinExistence type="predicted"/>
<organism evidence="2 3">
    <name type="scientific">Mycolicibacterium phocaicum</name>
    <dbReference type="NCBI Taxonomy" id="319706"/>
    <lineage>
        <taxon>Bacteria</taxon>
        <taxon>Bacillati</taxon>
        <taxon>Actinomycetota</taxon>
        <taxon>Actinomycetes</taxon>
        <taxon>Mycobacteriales</taxon>
        <taxon>Mycobacteriaceae</taxon>
        <taxon>Mycolicibacterium</taxon>
    </lineage>
</organism>
<dbReference type="RefSeq" id="WP_234880661.1">
    <property type="nucleotide sequence ID" value="NZ_AP022616.1"/>
</dbReference>
<dbReference type="Proteomes" id="UP000309984">
    <property type="component" value="Unassembled WGS sequence"/>
</dbReference>
<dbReference type="InterPro" id="IPR019290">
    <property type="entry name" value="GlycosylTrfase-like_prok"/>
</dbReference>
<keyword evidence="3" id="KW-1185">Reference proteome</keyword>
<gene>
    <name evidence="2" type="ORF">C1S79_12645</name>
</gene>
<protein>
    <recommendedName>
        <fullName evidence="1">Glycosyltransferase 2-like prokaryotic type domain-containing protein</fullName>
    </recommendedName>
</protein>
<dbReference type="Gene3D" id="3.90.550.10">
    <property type="entry name" value="Spore Coat Polysaccharide Biosynthesis Protein SpsA, Chain A"/>
    <property type="match status" value="1"/>
</dbReference>
<evidence type="ECO:0000313" key="3">
    <source>
        <dbReference type="Proteomes" id="UP000309984"/>
    </source>
</evidence>
<evidence type="ECO:0000259" key="1">
    <source>
        <dbReference type="Pfam" id="PF10111"/>
    </source>
</evidence>
<accession>A0AA94UDU1</accession>
<dbReference type="SUPFAM" id="SSF53448">
    <property type="entry name" value="Nucleotide-diphospho-sugar transferases"/>
    <property type="match status" value="1"/>
</dbReference>